<dbReference type="PANTHER" id="PTHR40465">
    <property type="entry name" value="CHROMOSOME 1, WHOLE GENOME SHOTGUN SEQUENCE"/>
    <property type="match status" value="1"/>
</dbReference>
<feature type="transmembrane region" description="Helical" evidence="2">
    <location>
        <begin position="15"/>
        <end position="34"/>
    </location>
</feature>
<dbReference type="OrthoDB" id="3203775at2759"/>
<protein>
    <recommendedName>
        <fullName evidence="3">DUF6534 domain-containing protein</fullName>
    </recommendedName>
</protein>
<name>A0A0C3AN27_SERVB</name>
<feature type="domain" description="DUF6534" evidence="3">
    <location>
        <begin position="164"/>
        <end position="251"/>
    </location>
</feature>
<sequence>MADVSSTLSGLFGGSYLNAMVYTLEIVQLASYIKHFWKRDKLPIKILVISCFLIDTLCTIAVFAWILLCSVVHWGDQAYLAVQSWPSPVYVVCTTAVATLAQSFLISRFFILSSQPIITLILGIFTLTALAGGISVAVILIHFASYADRDKLLLTAIIWLGSTALADLLIMIFFVLTLTRTASRAKIRSTKALIKRLVLFAIQSGTVTTVLALLTLSIFLAKPMSNDSAYFSLSIGRVYTLTMLFNLNLRKGLQSRCYTCEMNTFGGVINAAPQREGSKSLQVQVEPVEQYCLHSVQLRSSGQPGLDQKEPVSTEGATSKESQVYHTSNAFGAI</sequence>
<accession>A0A0C3AN27</accession>
<feature type="region of interest" description="Disordered" evidence="1">
    <location>
        <begin position="300"/>
        <end position="334"/>
    </location>
</feature>
<keyword evidence="5" id="KW-1185">Reference proteome</keyword>
<dbReference type="InterPro" id="IPR045339">
    <property type="entry name" value="DUF6534"/>
</dbReference>
<dbReference type="EMBL" id="KN824383">
    <property type="protein sequence ID" value="KIM21434.1"/>
    <property type="molecule type" value="Genomic_DNA"/>
</dbReference>
<evidence type="ECO:0000256" key="2">
    <source>
        <dbReference type="SAM" id="Phobius"/>
    </source>
</evidence>
<evidence type="ECO:0000313" key="4">
    <source>
        <dbReference type="EMBL" id="KIM21434.1"/>
    </source>
</evidence>
<keyword evidence="2" id="KW-0812">Transmembrane</keyword>
<dbReference type="STRING" id="933852.A0A0C3AN27"/>
<keyword evidence="2" id="KW-1133">Transmembrane helix</keyword>
<feature type="transmembrane region" description="Helical" evidence="2">
    <location>
        <begin position="46"/>
        <end position="68"/>
    </location>
</feature>
<feature type="transmembrane region" description="Helical" evidence="2">
    <location>
        <begin position="228"/>
        <end position="247"/>
    </location>
</feature>
<evidence type="ECO:0000313" key="5">
    <source>
        <dbReference type="Proteomes" id="UP000054097"/>
    </source>
</evidence>
<reference evidence="5" key="2">
    <citation type="submission" date="2015-01" db="EMBL/GenBank/DDBJ databases">
        <title>Evolutionary Origins and Diversification of the Mycorrhizal Mutualists.</title>
        <authorList>
            <consortium name="DOE Joint Genome Institute"/>
            <consortium name="Mycorrhizal Genomics Consortium"/>
            <person name="Kohler A."/>
            <person name="Kuo A."/>
            <person name="Nagy L.G."/>
            <person name="Floudas D."/>
            <person name="Copeland A."/>
            <person name="Barry K.W."/>
            <person name="Cichocki N."/>
            <person name="Veneault-Fourrey C."/>
            <person name="LaButti K."/>
            <person name="Lindquist E.A."/>
            <person name="Lipzen A."/>
            <person name="Lundell T."/>
            <person name="Morin E."/>
            <person name="Murat C."/>
            <person name="Riley R."/>
            <person name="Ohm R."/>
            <person name="Sun H."/>
            <person name="Tunlid A."/>
            <person name="Henrissat B."/>
            <person name="Grigoriev I.V."/>
            <person name="Hibbett D.S."/>
            <person name="Martin F."/>
        </authorList>
    </citation>
    <scope>NUCLEOTIDE SEQUENCE [LARGE SCALE GENOMIC DNA]</scope>
    <source>
        <strain evidence="5">MAFF 305830</strain>
    </source>
</reference>
<dbReference type="Proteomes" id="UP000054097">
    <property type="component" value="Unassembled WGS sequence"/>
</dbReference>
<feature type="transmembrane region" description="Helical" evidence="2">
    <location>
        <begin position="118"/>
        <end position="144"/>
    </location>
</feature>
<reference evidence="4 5" key="1">
    <citation type="submission" date="2014-04" db="EMBL/GenBank/DDBJ databases">
        <authorList>
            <consortium name="DOE Joint Genome Institute"/>
            <person name="Kuo A."/>
            <person name="Zuccaro A."/>
            <person name="Kohler A."/>
            <person name="Nagy L.G."/>
            <person name="Floudas D."/>
            <person name="Copeland A."/>
            <person name="Barry K.W."/>
            <person name="Cichocki N."/>
            <person name="Veneault-Fourrey C."/>
            <person name="LaButti K."/>
            <person name="Lindquist E.A."/>
            <person name="Lipzen A."/>
            <person name="Lundell T."/>
            <person name="Morin E."/>
            <person name="Murat C."/>
            <person name="Sun H."/>
            <person name="Tunlid A."/>
            <person name="Henrissat B."/>
            <person name="Grigoriev I.V."/>
            <person name="Hibbett D.S."/>
            <person name="Martin F."/>
            <person name="Nordberg H.P."/>
            <person name="Cantor M.N."/>
            <person name="Hua S.X."/>
        </authorList>
    </citation>
    <scope>NUCLEOTIDE SEQUENCE [LARGE SCALE GENOMIC DNA]</scope>
    <source>
        <strain evidence="4 5">MAFF 305830</strain>
    </source>
</reference>
<dbReference type="Pfam" id="PF20152">
    <property type="entry name" value="DUF6534"/>
    <property type="match status" value="1"/>
</dbReference>
<proteinExistence type="predicted"/>
<evidence type="ECO:0000259" key="3">
    <source>
        <dbReference type="Pfam" id="PF20152"/>
    </source>
</evidence>
<gene>
    <name evidence="4" type="ORF">M408DRAFT_333450</name>
</gene>
<feature type="transmembrane region" description="Helical" evidence="2">
    <location>
        <begin position="156"/>
        <end position="176"/>
    </location>
</feature>
<evidence type="ECO:0000256" key="1">
    <source>
        <dbReference type="SAM" id="MobiDB-lite"/>
    </source>
</evidence>
<feature type="transmembrane region" description="Helical" evidence="2">
    <location>
        <begin position="88"/>
        <end position="111"/>
    </location>
</feature>
<feature type="compositionally biased region" description="Polar residues" evidence="1">
    <location>
        <begin position="315"/>
        <end position="334"/>
    </location>
</feature>
<dbReference type="AlphaFoldDB" id="A0A0C3AN27"/>
<feature type="transmembrane region" description="Helical" evidence="2">
    <location>
        <begin position="197"/>
        <end position="222"/>
    </location>
</feature>
<organism evidence="4 5">
    <name type="scientific">Serendipita vermifera MAFF 305830</name>
    <dbReference type="NCBI Taxonomy" id="933852"/>
    <lineage>
        <taxon>Eukaryota</taxon>
        <taxon>Fungi</taxon>
        <taxon>Dikarya</taxon>
        <taxon>Basidiomycota</taxon>
        <taxon>Agaricomycotina</taxon>
        <taxon>Agaricomycetes</taxon>
        <taxon>Sebacinales</taxon>
        <taxon>Serendipitaceae</taxon>
        <taxon>Serendipita</taxon>
    </lineage>
</organism>
<dbReference type="HOGENOM" id="CLU_831992_0_0_1"/>
<keyword evidence="2" id="KW-0472">Membrane</keyword>
<dbReference type="PANTHER" id="PTHR40465:SF1">
    <property type="entry name" value="DUF6534 DOMAIN-CONTAINING PROTEIN"/>
    <property type="match status" value="1"/>
</dbReference>